<dbReference type="PANTHER" id="PTHR45982:SF1">
    <property type="entry name" value="REGULATOR OF CHROMOSOME CONDENSATION"/>
    <property type="match status" value="1"/>
</dbReference>
<keyword evidence="2" id="KW-1185">Reference proteome</keyword>
<dbReference type="Gene3D" id="2.130.10.30">
    <property type="entry name" value="Regulator of chromosome condensation 1/beta-lactamase-inhibitor protein II"/>
    <property type="match status" value="2"/>
</dbReference>
<dbReference type="AlphaFoldDB" id="A0A518VCQ1"/>
<dbReference type="PRINTS" id="PR00633">
    <property type="entry name" value="RCCNDNSATION"/>
</dbReference>
<dbReference type="Proteomes" id="UP000319432">
    <property type="component" value="Chromosome"/>
</dbReference>
<dbReference type="OrthoDB" id="2476831at2"/>
<dbReference type="InterPro" id="IPR009091">
    <property type="entry name" value="RCC1/BLIP-II"/>
</dbReference>
<reference evidence="1 2" key="1">
    <citation type="submission" date="2018-11" db="EMBL/GenBank/DDBJ databases">
        <title>Phylogenetic determinants of toxin gene distribution in genomes of Brevibacillus laterosporus.</title>
        <authorList>
            <person name="Glare T.R."/>
            <person name="Durrant A."/>
            <person name="Berry C."/>
            <person name="Palma L."/>
            <person name="Ormskirk M."/>
            <person name="Cox M.O."/>
        </authorList>
    </citation>
    <scope>NUCLEOTIDE SEQUENCE [LARGE SCALE GENOMIC DNA]</scope>
    <source>
        <strain evidence="1 2">1821L</strain>
    </source>
</reference>
<dbReference type="InterPro" id="IPR051553">
    <property type="entry name" value="Ran_GTPase-activating"/>
</dbReference>
<dbReference type="EMBL" id="CP033464">
    <property type="protein sequence ID" value="QDX94770.1"/>
    <property type="molecule type" value="Genomic_DNA"/>
</dbReference>
<gene>
    <name evidence="1" type="ORF">EEL30_22265</name>
</gene>
<proteinExistence type="predicted"/>
<dbReference type="GO" id="GO:0005737">
    <property type="term" value="C:cytoplasm"/>
    <property type="evidence" value="ECO:0007669"/>
    <property type="project" value="TreeGrafter"/>
</dbReference>
<dbReference type="PANTHER" id="PTHR45982">
    <property type="entry name" value="REGULATOR OF CHROMOSOME CONDENSATION"/>
    <property type="match status" value="1"/>
</dbReference>
<dbReference type="InterPro" id="IPR000408">
    <property type="entry name" value="Reg_chr_condens"/>
</dbReference>
<evidence type="ECO:0000313" key="1">
    <source>
        <dbReference type="EMBL" id="QDX94770.1"/>
    </source>
</evidence>
<dbReference type="GO" id="GO:0005085">
    <property type="term" value="F:guanyl-nucleotide exchange factor activity"/>
    <property type="evidence" value="ECO:0007669"/>
    <property type="project" value="TreeGrafter"/>
</dbReference>
<accession>A0A518VCQ1</accession>
<sequence>MSLHSGSFTIKNDNTLWCYGAFLGYGYDSPIKIMNDVKYFNSSNYGISVAIKTDDSLWVQGYNNYGQLGIPNETFISHHRKIMDGVKQASALEYHTMVIKKDNTLWGFGRNAHGELGHYANLKTDNANATPTKIMDDVRYVSCGLGGYTMVIKMDNSLWSFGNNRNGQLGHSTNIGSYTPNPIPQKIMDDVKYVTCSDNFTMVIKMDNTLWSFGNNQRGQLGHSSNIDTSNPNPTPRLILNNVKYVSCGGKFTMAITIDNSLYGWGLNYRGQLGFSTNFGGVRANPYPTEVMKDVRYVSCGSEHTNVIKKDGILWGFGSNSSGQLGNPRNDKGIPYPVKLFDDALFLAEQPPLQEKILLIDQDNILAFNGDKWVVASKTPYSEQDFIQYGVEYLNVYMIEALKSFSNIDIACWVQDSTNDEDLNIVLCGDYTAPYRYKIEMLEPYVLLKEWTPILTEETHSTVSLTSDMFQQATNPYTIKITVEQPDGTVITEEGNILLYDTEPKLLVKLEGKNLKIEIGDDEQDKIKFKVNLNGKQIYPSDGFTDFLPTPHVQTIYLNTKDINIDSSNTIETIAFDSYGKESKDITSFIGDYIGLIFSDEKGKYYSTDAGEVLQYLSFGSIIAGQTTLPVKVNLTNKEGMDIKNLKVELHAPTYYQTQIQISKTENPFIPEQVLTFTDIQKRDENVSFYVRIVTNADDVAHSGEFDIYAEAEPASES</sequence>
<name>A0A518VCQ1_BRELA</name>
<dbReference type="SUPFAM" id="SSF50985">
    <property type="entry name" value="RCC1/BLIP-II"/>
    <property type="match status" value="2"/>
</dbReference>
<protein>
    <submittedName>
        <fullName evidence="1">Uncharacterized protein</fullName>
    </submittedName>
</protein>
<evidence type="ECO:0000313" key="2">
    <source>
        <dbReference type="Proteomes" id="UP000319432"/>
    </source>
</evidence>
<dbReference type="Pfam" id="PF00415">
    <property type="entry name" value="RCC1"/>
    <property type="match status" value="4"/>
</dbReference>
<organism evidence="1 2">
    <name type="scientific">Brevibacillus laterosporus</name>
    <name type="common">Bacillus laterosporus</name>
    <dbReference type="NCBI Taxonomy" id="1465"/>
    <lineage>
        <taxon>Bacteria</taxon>
        <taxon>Bacillati</taxon>
        <taxon>Bacillota</taxon>
        <taxon>Bacilli</taxon>
        <taxon>Bacillales</taxon>
        <taxon>Paenibacillaceae</taxon>
        <taxon>Brevibacillus</taxon>
    </lineage>
</organism>
<dbReference type="PROSITE" id="PS50012">
    <property type="entry name" value="RCC1_3"/>
    <property type="match status" value="3"/>
</dbReference>